<dbReference type="Proteomes" id="UP000013827">
    <property type="component" value="Unassembled WGS sequence"/>
</dbReference>
<proteinExistence type="predicted"/>
<protein>
    <submittedName>
        <fullName evidence="2">Uncharacterized protein</fullName>
    </submittedName>
</protein>
<evidence type="ECO:0000313" key="2">
    <source>
        <dbReference type="EnsemblProtists" id="EOD04362"/>
    </source>
</evidence>
<dbReference type="GeneID" id="17250550"/>
<dbReference type="KEGG" id="ehx:EMIHUDRAFT_466209"/>
<evidence type="ECO:0000313" key="3">
    <source>
        <dbReference type="Proteomes" id="UP000013827"/>
    </source>
</evidence>
<reference evidence="3" key="1">
    <citation type="journal article" date="2013" name="Nature">
        <title>Pan genome of the phytoplankton Emiliania underpins its global distribution.</title>
        <authorList>
            <person name="Read B.A."/>
            <person name="Kegel J."/>
            <person name="Klute M.J."/>
            <person name="Kuo A."/>
            <person name="Lefebvre S.C."/>
            <person name="Maumus F."/>
            <person name="Mayer C."/>
            <person name="Miller J."/>
            <person name="Monier A."/>
            <person name="Salamov A."/>
            <person name="Young J."/>
            <person name="Aguilar M."/>
            <person name="Claverie J.M."/>
            <person name="Frickenhaus S."/>
            <person name="Gonzalez K."/>
            <person name="Herman E.K."/>
            <person name="Lin Y.C."/>
            <person name="Napier J."/>
            <person name="Ogata H."/>
            <person name="Sarno A.F."/>
            <person name="Shmutz J."/>
            <person name="Schroeder D."/>
            <person name="de Vargas C."/>
            <person name="Verret F."/>
            <person name="von Dassow P."/>
            <person name="Valentin K."/>
            <person name="Van de Peer Y."/>
            <person name="Wheeler G."/>
            <person name="Dacks J.B."/>
            <person name="Delwiche C.F."/>
            <person name="Dyhrman S.T."/>
            <person name="Glockner G."/>
            <person name="John U."/>
            <person name="Richards T."/>
            <person name="Worden A.Z."/>
            <person name="Zhang X."/>
            <person name="Grigoriev I.V."/>
            <person name="Allen A.E."/>
            <person name="Bidle K."/>
            <person name="Borodovsky M."/>
            <person name="Bowler C."/>
            <person name="Brownlee C."/>
            <person name="Cock J.M."/>
            <person name="Elias M."/>
            <person name="Gladyshev V.N."/>
            <person name="Groth M."/>
            <person name="Guda C."/>
            <person name="Hadaegh A."/>
            <person name="Iglesias-Rodriguez M.D."/>
            <person name="Jenkins J."/>
            <person name="Jones B.M."/>
            <person name="Lawson T."/>
            <person name="Leese F."/>
            <person name="Lindquist E."/>
            <person name="Lobanov A."/>
            <person name="Lomsadze A."/>
            <person name="Malik S.B."/>
            <person name="Marsh M.E."/>
            <person name="Mackinder L."/>
            <person name="Mock T."/>
            <person name="Mueller-Roeber B."/>
            <person name="Pagarete A."/>
            <person name="Parker M."/>
            <person name="Probert I."/>
            <person name="Quesneville H."/>
            <person name="Raines C."/>
            <person name="Rensing S.A."/>
            <person name="Riano-Pachon D.M."/>
            <person name="Richier S."/>
            <person name="Rokitta S."/>
            <person name="Shiraiwa Y."/>
            <person name="Soanes D.M."/>
            <person name="van der Giezen M."/>
            <person name="Wahlund T.M."/>
            <person name="Williams B."/>
            <person name="Wilson W."/>
            <person name="Wolfe G."/>
            <person name="Wurch L.L."/>
        </authorList>
    </citation>
    <scope>NUCLEOTIDE SEQUENCE</scope>
</reference>
<sequence>MRHAVALFAFQLAPPAAGFPRQLPIGVRPPACFAQAAPRAEAFATFGGFGLDPRAMRRMSEMKRADEPVREELQGLCLLGAVGGSLLLAGSGNAFLGGVLGSQLAPLLSTADGAAGERSRAAGWEAWAAFLAARARAVRAWRAADARYDLSGRWRRLDLPRRARRFDARFDCSGKASAAGRRAVELGRSLLALLERRGVTGKVRSLWQRRQTGLPARWREFEQEQLLRARMRQLRDQEGGGF</sequence>
<name>A0A0D3HZC7_EMIH1</name>
<organism evidence="2 3">
    <name type="scientific">Emiliania huxleyi (strain CCMP1516)</name>
    <dbReference type="NCBI Taxonomy" id="280463"/>
    <lineage>
        <taxon>Eukaryota</taxon>
        <taxon>Haptista</taxon>
        <taxon>Haptophyta</taxon>
        <taxon>Prymnesiophyceae</taxon>
        <taxon>Isochrysidales</taxon>
        <taxon>Noelaerhabdaceae</taxon>
        <taxon>Emiliania</taxon>
    </lineage>
</organism>
<feature type="signal peptide" evidence="1">
    <location>
        <begin position="1"/>
        <end position="18"/>
    </location>
</feature>
<feature type="chain" id="PRO_5044270234" evidence="1">
    <location>
        <begin position="19"/>
        <end position="242"/>
    </location>
</feature>
<evidence type="ECO:0000256" key="1">
    <source>
        <dbReference type="SAM" id="SignalP"/>
    </source>
</evidence>
<reference evidence="2" key="2">
    <citation type="submission" date="2024-10" db="UniProtKB">
        <authorList>
            <consortium name="EnsemblProtists"/>
        </authorList>
    </citation>
    <scope>IDENTIFICATION</scope>
</reference>
<dbReference type="HOGENOM" id="CLU_1149040_0_0_1"/>
<dbReference type="RefSeq" id="XP_005756791.1">
    <property type="nucleotide sequence ID" value="XM_005756734.1"/>
</dbReference>
<dbReference type="PaxDb" id="2903-EOD04362"/>
<dbReference type="EnsemblProtists" id="EOD04362">
    <property type="protein sequence ID" value="EOD04362"/>
    <property type="gene ID" value="EMIHUDRAFT_466209"/>
</dbReference>
<keyword evidence="1" id="KW-0732">Signal</keyword>
<accession>A0A0D3HZC7</accession>
<keyword evidence="3" id="KW-1185">Reference proteome</keyword>
<dbReference type="AlphaFoldDB" id="A0A0D3HZC7"/>